<dbReference type="EMBL" id="JBEHCU010003647">
    <property type="protein sequence ID" value="KAL1402068.1"/>
    <property type="molecule type" value="Genomic_DNA"/>
</dbReference>
<accession>A0ABD1DR29</accession>
<evidence type="ECO:0000313" key="2">
    <source>
        <dbReference type="EMBL" id="KAL1402068.1"/>
    </source>
</evidence>
<proteinExistence type="predicted"/>
<protein>
    <submittedName>
        <fullName evidence="2">Uncharacterized protein</fullName>
    </submittedName>
</protein>
<feature type="region of interest" description="Disordered" evidence="1">
    <location>
        <begin position="1"/>
        <end position="62"/>
    </location>
</feature>
<dbReference type="Proteomes" id="UP001562425">
    <property type="component" value="Unassembled WGS sequence"/>
</dbReference>
<evidence type="ECO:0000313" key="3">
    <source>
        <dbReference type="Proteomes" id="UP001562425"/>
    </source>
</evidence>
<evidence type="ECO:0000256" key="1">
    <source>
        <dbReference type="SAM" id="MobiDB-lite"/>
    </source>
</evidence>
<dbReference type="AlphaFoldDB" id="A0ABD1DR29"/>
<comment type="caution">
    <text evidence="2">The sequence shown here is derived from an EMBL/GenBank/DDBJ whole genome shotgun (WGS) entry which is preliminary data.</text>
</comment>
<sequence length="62" mass="6593">MPRSAPVSPSYMDNSREGSPINDELLLSAPGSPGSQQQHQQHQNQSANNSGVNVSYGSSNHD</sequence>
<name>A0ABD1DR29_CULPP</name>
<organism evidence="2 3">
    <name type="scientific">Culex pipiens pipiens</name>
    <name type="common">Northern house mosquito</name>
    <dbReference type="NCBI Taxonomy" id="38569"/>
    <lineage>
        <taxon>Eukaryota</taxon>
        <taxon>Metazoa</taxon>
        <taxon>Ecdysozoa</taxon>
        <taxon>Arthropoda</taxon>
        <taxon>Hexapoda</taxon>
        <taxon>Insecta</taxon>
        <taxon>Pterygota</taxon>
        <taxon>Neoptera</taxon>
        <taxon>Endopterygota</taxon>
        <taxon>Diptera</taxon>
        <taxon>Nematocera</taxon>
        <taxon>Culicoidea</taxon>
        <taxon>Culicidae</taxon>
        <taxon>Culicinae</taxon>
        <taxon>Culicini</taxon>
        <taxon>Culex</taxon>
        <taxon>Culex</taxon>
    </lineage>
</organism>
<feature type="non-terminal residue" evidence="2">
    <location>
        <position position="62"/>
    </location>
</feature>
<reference evidence="2 3" key="1">
    <citation type="submission" date="2024-05" db="EMBL/GenBank/DDBJ databases">
        <title>Culex pipiens pipiens assembly and annotation.</title>
        <authorList>
            <person name="Alout H."/>
            <person name="Durand T."/>
        </authorList>
    </citation>
    <scope>NUCLEOTIDE SEQUENCE [LARGE SCALE GENOMIC DNA]</scope>
    <source>
        <strain evidence="2">HA-2024</strain>
        <tissue evidence="2">Whole body</tissue>
    </source>
</reference>
<gene>
    <name evidence="2" type="ORF">pipiens_020553</name>
</gene>
<keyword evidence="3" id="KW-1185">Reference proteome</keyword>
<feature type="compositionally biased region" description="Low complexity" evidence="1">
    <location>
        <begin position="28"/>
        <end position="62"/>
    </location>
</feature>